<evidence type="ECO:0000313" key="2">
    <source>
        <dbReference type="Proteomes" id="UP001321477"/>
    </source>
</evidence>
<keyword evidence="2" id="KW-1185">Reference proteome</keyword>
<gene>
    <name evidence="1" type="ORF">GCM10025870_17910</name>
</gene>
<reference evidence="2" key="1">
    <citation type="journal article" date="2019" name="Int. J. Syst. Evol. Microbiol.">
        <title>The Global Catalogue of Microorganisms (GCM) 10K type strain sequencing project: providing services to taxonomists for standard genome sequencing and annotation.</title>
        <authorList>
            <consortium name="The Broad Institute Genomics Platform"/>
            <consortium name="The Broad Institute Genome Sequencing Center for Infectious Disease"/>
            <person name="Wu L."/>
            <person name="Ma J."/>
        </authorList>
    </citation>
    <scope>NUCLEOTIDE SEQUENCE [LARGE SCALE GENOMIC DNA]</scope>
    <source>
        <strain evidence="2">NBRC 109019</strain>
    </source>
</reference>
<name>A0ABM8H1R1_9MICO</name>
<evidence type="ECO:0000313" key="1">
    <source>
        <dbReference type="EMBL" id="BDZ54718.1"/>
    </source>
</evidence>
<proteinExistence type="predicted"/>
<organism evidence="1 2">
    <name type="scientific">Agromyces marinus</name>
    <dbReference type="NCBI Taxonomy" id="1389020"/>
    <lineage>
        <taxon>Bacteria</taxon>
        <taxon>Bacillati</taxon>
        <taxon>Actinomycetota</taxon>
        <taxon>Actinomycetes</taxon>
        <taxon>Micrococcales</taxon>
        <taxon>Microbacteriaceae</taxon>
        <taxon>Agromyces</taxon>
    </lineage>
</organism>
<accession>A0ABM8H1R1</accession>
<dbReference type="EMBL" id="AP027734">
    <property type="protein sequence ID" value="BDZ54718.1"/>
    <property type="molecule type" value="Genomic_DNA"/>
</dbReference>
<dbReference type="Proteomes" id="UP001321477">
    <property type="component" value="Chromosome"/>
</dbReference>
<sequence length="172" mass="16863">MSLDREIVYRGATLAGGEAAVSGLAEAPVFTIPVTAQQAAAMPAGTPVELGIEDASWTAVVAGQEPDPESSEIVVVTLEGAGGPVCGDECDLVPVTGESLLNSRIITQATVSGVVAPSAALLSAADGTVSVIDDEGVTHEVTVLASAQGMSVIEGAAAGLRVRVPADAGAAG</sequence>
<protein>
    <submittedName>
        <fullName evidence="1">Uncharacterized protein</fullName>
    </submittedName>
</protein>